<accession>A0A9D1AMY2</accession>
<dbReference type="Pfam" id="PF04172">
    <property type="entry name" value="LrgB"/>
    <property type="match status" value="1"/>
</dbReference>
<feature type="transmembrane region" description="Helical" evidence="5">
    <location>
        <begin position="204"/>
        <end position="225"/>
    </location>
</feature>
<proteinExistence type="predicted"/>
<dbReference type="PANTHER" id="PTHR30249:SF0">
    <property type="entry name" value="PLASTIDAL GLYCOLATE_GLYCERATE TRANSLOCATOR 1, CHLOROPLASTIC"/>
    <property type="match status" value="1"/>
</dbReference>
<evidence type="ECO:0000313" key="7">
    <source>
        <dbReference type="Proteomes" id="UP000824242"/>
    </source>
</evidence>
<dbReference type="EMBL" id="DVGZ01000073">
    <property type="protein sequence ID" value="HIR47374.1"/>
    <property type="molecule type" value="Genomic_DNA"/>
</dbReference>
<evidence type="ECO:0000256" key="1">
    <source>
        <dbReference type="ARBA" id="ARBA00004141"/>
    </source>
</evidence>
<protein>
    <submittedName>
        <fullName evidence="6">LrgB family protein</fullName>
    </submittedName>
</protein>
<evidence type="ECO:0000256" key="5">
    <source>
        <dbReference type="SAM" id="Phobius"/>
    </source>
</evidence>
<keyword evidence="2 5" id="KW-0812">Transmembrane</keyword>
<evidence type="ECO:0000256" key="2">
    <source>
        <dbReference type="ARBA" id="ARBA00022692"/>
    </source>
</evidence>
<evidence type="ECO:0000256" key="3">
    <source>
        <dbReference type="ARBA" id="ARBA00022989"/>
    </source>
</evidence>
<sequence length="227" mass="23443">MMELTSSPMFGVALCIVTFAAGVFLNKKLRSPIVNPLLIAIGLTIVVLEVFGIPLSNFDEGGDFISMFLGPATAALALSIYRQLDLLKKNFLPILLGCLAGCVTSMGSVWVMCRLFGLDKALTASLLPKSVTTPIAMEISEQAGGTVPITVAMVVITGILGAVAAPLLLKLFRVKNPIAAGVGLGAASHAVGTSKALELGEVEGAMSGISLSISGILTVILSLFLKL</sequence>
<dbReference type="GO" id="GO:0016020">
    <property type="term" value="C:membrane"/>
    <property type="evidence" value="ECO:0007669"/>
    <property type="project" value="UniProtKB-SubCell"/>
</dbReference>
<feature type="transmembrane region" description="Helical" evidence="5">
    <location>
        <begin position="176"/>
        <end position="192"/>
    </location>
</feature>
<feature type="transmembrane region" description="Helical" evidence="5">
    <location>
        <begin position="37"/>
        <end position="58"/>
    </location>
</feature>
<reference evidence="6" key="1">
    <citation type="submission" date="2020-10" db="EMBL/GenBank/DDBJ databases">
        <authorList>
            <person name="Gilroy R."/>
        </authorList>
    </citation>
    <scope>NUCLEOTIDE SEQUENCE</scope>
    <source>
        <strain evidence="6">ChiSxjej1B13-7958</strain>
    </source>
</reference>
<evidence type="ECO:0000256" key="4">
    <source>
        <dbReference type="ARBA" id="ARBA00023136"/>
    </source>
</evidence>
<organism evidence="6 7">
    <name type="scientific">Candidatus Caccousia avicola</name>
    <dbReference type="NCBI Taxonomy" id="2840721"/>
    <lineage>
        <taxon>Bacteria</taxon>
        <taxon>Bacillati</taxon>
        <taxon>Bacillota</taxon>
        <taxon>Clostridia</taxon>
        <taxon>Eubacteriales</taxon>
        <taxon>Oscillospiraceae</taxon>
        <taxon>Oscillospiraceae incertae sedis</taxon>
        <taxon>Candidatus Caccousia</taxon>
    </lineage>
</organism>
<feature type="transmembrane region" description="Helical" evidence="5">
    <location>
        <begin position="147"/>
        <end position="169"/>
    </location>
</feature>
<feature type="transmembrane region" description="Helical" evidence="5">
    <location>
        <begin position="6"/>
        <end position="25"/>
    </location>
</feature>
<gene>
    <name evidence="6" type="ORF">IAB89_06905</name>
</gene>
<feature type="transmembrane region" description="Helical" evidence="5">
    <location>
        <begin position="64"/>
        <end position="81"/>
    </location>
</feature>
<feature type="transmembrane region" description="Helical" evidence="5">
    <location>
        <begin position="93"/>
        <end position="117"/>
    </location>
</feature>
<dbReference type="AlphaFoldDB" id="A0A9D1AMY2"/>
<dbReference type="InterPro" id="IPR007300">
    <property type="entry name" value="CidB/LrgB"/>
</dbReference>
<keyword evidence="3 5" id="KW-1133">Transmembrane helix</keyword>
<evidence type="ECO:0000313" key="6">
    <source>
        <dbReference type="EMBL" id="HIR47374.1"/>
    </source>
</evidence>
<comment type="subcellular location">
    <subcellularLocation>
        <location evidence="1">Membrane</location>
        <topology evidence="1">Multi-pass membrane protein</topology>
    </subcellularLocation>
</comment>
<comment type="caution">
    <text evidence="6">The sequence shown here is derived from an EMBL/GenBank/DDBJ whole genome shotgun (WGS) entry which is preliminary data.</text>
</comment>
<dbReference type="Proteomes" id="UP000824242">
    <property type="component" value="Unassembled WGS sequence"/>
</dbReference>
<reference evidence="6" key="2">
    <citation type="journal article" date="2021" name="PeerJ">
        <title>Extensive microbial diversity within the chicken gut microbiome revealed by metagenomics and culture.</title>
        <authorList>
            <person name="Gilroy R."/>
            <person name="Ravi A."/>
            <person name="Getino M."/>
            <person name="Pursley I."/>
            <person name="Horton D.L."/>
            <person name="Alikhan N.F."/>
            <person name="Baker D."/>
            <person name="Gharbi K."/>
            <person name="Hall N."/>
            <person name="Watson M."/>
            <person name="Adriaenssens E.M."/>
            <person name="Foster-Nyarko E."/>
            <person name="Jarju S."/>
            <person name="Secka A."/>
            <person name="Antonio M."/>
            <person name="Oren A."/>
            <person name="Chaudhuri R.R."/>
            <person name="La Ragione R."/>
            <person name="Hildebrand F."/>
            <person name="Pallen M.J."/>
        </authorList>
    </citation>
    <scope>NUCLEOTIDE SEQUENCE</scope>
    <source>
        <strain evidence="6">ChiSxjej1B13-7958</strain>
    </source>
</reference>
<name>A0A9D1AMY2_9FIRM</name>
<dbReference type="PANTHER" id="PTHR30249">
    <property type="entry name" value="PUTATIVE SEROTONIN TRANSPORTER"/>
    <property type="match status" value="1"/>
</dbReference>
<keyword evidence="4 5" id="KW-0472">Membrane</keyword>